<dbReference type="RefSeq" id="WP_014024090.1">
    <property type="nucleotide sequence ID" value="NC_017490.1"/>
</dbReference>
<feature type="chain" id="PRO_5039240134" description="Lipoprotein" evidence="2">
    <location>
        <begin position="19"/>
        <end position="275"/>
    </location>
</feature>
<gene>
    <name evidence="3" type="ordered locus">LCGL_0023</name>
</gene>
<keyword evidence="4" id="KW-1185">Reference proteome</keyword>
<dbReference type="AlphaFoldDB" id="F9VGK0"/>
<feature type="region of interest" description="Disordered" evidence="1">
    <location>
        <begin position="23"/>
        <end position="50"/>
    </location>
</feature>
<name>F9VGK0_LACGL</name>
<sequence length="275" mass="30081">MKNLKLTLTLGVTLLLLAGCGATSTTDKNSSDTSNQSTEAASSNSEPTYKFGEDLMKNERIIYQLYLGSETPGINTEVASVYYFNKGKVTIYNTDNTPTPLVLGDFKGLSNKQIIDKMVENLKKQDLKETIQTGAYIAKGQKTKFVEGTPQTIKISAVTDSTGNNIQSEEITASAKANFGLQMDSVPIVSHEDGTPLLGDNGEPEYTDTVLPHDEKNDLKLTLSTLNGTTFTAYDKQYMIFDDTEDKTYATEFNGTSMPVFDSVDDNYVTVSTSR</sequence>
<dbReference type="HOGENOM" id="CLU_1011162_0_0_9"/>
<feature type="compositionally biased region" description="Low complexity" evidence="1">
    <location>
        <begin position="23"/>
        <end position="38"/>
    </location>
</feature>
<dbReference type="STRING" id="420890.LCGL_0023"/>
<dbReference type="EMBL" id="AP009333">
    <property type="protein sequence ID" value="BAK59483.1"/>
    <property type="molecule type" value="Genomic_DNA"/>
</dbReference>
<protein>
    <recommendedName>
        <fullName evidence="5">Lipoprotein</fullName>
    </recommendedName>
</protein>
<accession>F9VGK0</accession>
<feature type="signal peptide" evidence="2">
    <location>
        <begin position="1"/>
        <end position="18"/>
    </location>
</feature>
<organism evidence="3 4">
    <name type="scientific">Lactococcus garvieae (strain Lg2)</name>
    <name type="common">Enterococcus seriolicida</name>
    <dbReference type="NCBI Taxonomy" id="420890"/>
    <lineage>
        <taxon>Bacteria</taxon>
        <taxon>Bacillati</taxon>
        <taxon>Bacillota</taxon>
        <taxon>Bacilli</taxon>
        <taxon>Lactobacillales</taxon>
        <taxon>Streptococcaceae</taxon>
        <taxon>Lactococcus</taxon>
    </lineage>
</organism>
<evidence type="ECO:0000256" key="2">
    <source>
        <dbReference type="SAM" id="SignalP"/>
    </source>
</evidence>
<evidence type="ECO:0000256" key="1">
    <source>
        <dbReference type="SAM" id="MobiDB-lite"/>
    </source>
</evidence>
<reference evidence="3 4" key="1">
    <citation type="journal article" date="2011" name="PLoS ONE">
        <title>Complete genome sequence and comparative analysis of the fish pathogen Lactococcus garvieae.</title>
        <authorList>
            <person name="Morita H."/>
            <person name="Toh H."/>
            <person name="Oshima K."/>
            <person name="Yoshizaki M."/>
            <person name="Kawanishi M."/>
            <person name="Nakaya K."/>
            <person name="Suzuki T."/>
            <person name="Miyauchi E."/>
            <person name="Ishii Y."/>
            <person name="Tanabe S."/>
            <person name="Murakami M."/>
            <person name="Hattori M."/>
        </authorList>
    </citation>
    <scope>NUCLEOTIDE SEQUENCE [LARGE SCALE GENOMIC DNA]</scope>
    <source>
        <strain evidence="3 4">Lg2</strain>
    </source>
</reference>
<keyword evidence="2" id="KW-0732">Signal</keyword>
<proteinExistence type="predicted"/>
<evidence type="ECO:0000313" key="3">
    <source>
        <dbReference type="EMBL" id="BAK59483.1"/>
    </source>
</evidence>
<dbReference type="PATRIC" id="fig|420890.5.peg.24"/>
<dbReference type="Proteomes" id="UP000008520">
    <property type="component" value="Chromosome"/>
</dbReference>
<dbReference type="PROSITE" id="PS51257">
    <property type="entry name" value="PROKAR_LIPOPROTEIN"/>
    <property type="match status" value="1"/>
</dbReference>
<dbReference type="KEGG" id="lgv:LCGL_0023"/>
<evidence type="ECO:0000313" key="4">
    <source>
        <dbReference type="Proteomes" id="UP000008520"/>
    </source>
</evidence>
<evidence type="ECO:0008006" key="5">
    <source>
        <dbReference type="Google" id="ProtNLM"/>
    </source>
</evidence>